<comment type="subcellular location">
    <subcellularLocation>
        <location evidence="1">Membrane</location>
    </subcellularLocation>
</comment>
<gene>
    <name evidence="7" type="ORF">CYNAS_LOCUS6853</name>
</gene>
<comment type="caution">
    <text evidence="7">The sequence shown here is derived from an EMBL/GenBank/DDBJ whole genome shotgun (WGS) entry which is preliminary data.</text>
</comment>
<comment type="similarity">
    <text evidence="2">Belongs to the UPF0057 (PMP3) family.</text>
</comment>
<evidence type="ECO:0000313" key="8">
    <source>
        <dbReference type="Proteomes" id="UP001176961"/>
    </source>
</evidence>
<dbReference type="PANTHER" id="PTHR21659:SF16">
    <property type="entry name" value="UPF0057 MEMBRANE PROTEIN C04G6.5-RELATED"/>
    <property type="match status" value="1"/>
</dbReference>
<keyword evidence="3 6" id="KW-0812">Transmembrane</keyword>
<evidence type="ECO:0000256" key="2">
    <source>
        <dbReference type="ARBA" id="ARBA00009530"/>
    </source>
</evidence>
<dbReference type="AlphaFoldDB" id="A0AA36GMQ3"/>
<feature type="transmembrane region" description="Helical" evidence="6">
    <location>
        <begin position="38"/>
        <end position="58"/>
    </location>
</feature>
<evidence type="ECO:0000256" key="6">
    <source>
        <dbReference type="SAM" id="Phobius"/>
    </source>
</evidence>
<evidence type="ECO:0000256" key="4">
    <source>
        <dbReference type="ARBA" id="ARBA00022989"/>
    </source>
</evidence>
<dbReference type="PANTHER" id="PTHR21659">
    <property type="entry name" value="HYDROPHOBIC PROTEIN RCI2 LOW TEMPERATURE AND SALT RESPONSIVE PROTEIN LTI6 -RELATED"/>
    <property type="match status" value="1"/>
</dbReference>
<dbReference type="EMBL" id="CATQJL010000112">
    <property type="protein sequence ID" value="CAJ0594870.1"/>
    <property type="molecule type" value="Genomic_DNA"/>
</dbReference>
<dbReference type="InterPro" id="IPR000612">
    <property type="entry name" value="PMP3"/>
</dbReference>
<keyword evidence="8" id="KW-1185">Reference proteome</keyword>
<keyword evidence="5 6" id="KW-0472">Membrane</keyword>
<name>A0AA36GMQ3_CYLNA</name>
<reference evidence="7" key="1">
    <citation type="submission" date="2023-07" db="EMBL/GenBank/DDBJ databases">
        <authorList>
            <consortium name="CYATHOMIX"/>
        </authorList>
    </citation>
    <scope>NUCLEOTIDE SEQUENCE</scope>
    <source>
        <strain evidence="7">N/A</strain>
    </source>
</reference>
<dbReference type="GO" id="GO:0016020">
    <property type="term" value="C:membrane"/>
    <property type="evidence" value="ECO:0007669"/>
    <property type="project" value="UniProtKB-SubCell"/>
</dbReference>
<proteinExistence type="inferred from homology"/>
<dbReference type="Pfam" id="PF01679">
    <property type="entry name" value="Pmp3"/>
    <property type="match status" value="1"/>
</dbReference>
<sequence length="63" mass="7174">MAIEFTKDTIIEIVCILILPPVAVYWHTKQCGCPVCLNVVLCFLFWIPAMLHAAYVCFLQDQS</sequence>
<evidence type="ECO:0000256" key="1">
    <source>
        <dbReference type="ARBA" id="ARBA00004370"/>
    </source>
</evidence>
<evidence type="ECO:0000256" key="5">
    <source>
        <dbReference type="ARBA" id="ARBA00023136"/>
    </source>
</evidence>
<evidence type="ECO:0000256" key="3">
    <source>
        <dbReference type="ARBA" id="ARBA00022692"/>
    </source>
</evidence>
<evidence type="ECO:0000313" key="7">
    <source>
        <dbReference type="EMBL" id="CAJ0594870.1"/>
    </source>
</evidence>
<organism evidence="7 8">
    <name type="scientific">Cylicocyclus nassatus</name>
    <name type="common">Nematode worm</name>
    <dbReference type="NCBI Taxonomy" id="53992"/>
    <lineage>
        <taxon>Eukaryota</taxon>
        <taxon>Metazoa</taxon>
        <taxon>Ecdysozoa</taxon>
        <taxon>Nematoda</taxon>
        <taxon>Chromadorea</taxon>
        <taxon>Rhabditida</taxon>
        <taxon>Rhabditina</taxon>
        <taxon>Rhabditomorpha</taxon>
        <taxon>Strongyloidea</taxon>
        <taxon>Strongylidae</taxon>
        <taxon>Cylicocyclus</taxon>
    </lineage>
</organism>
<feature type="transmembrane region" description="Helical" evidence="6">
    <location>
        <begin position="9"/>
        <end position="26"/>
    </location>
</feature>
<protein>
    <recommendedName>
        <fullName evidence="9">Plasma membrane proteolipid 3</fullName>
    </recommendedName>
</protein>
<evidence type="ECO:0008006" key="9">
    <source>
        <dbReference type="Google" id="ProtNLM"/>
    </source>
</evidence>
<accession>A0AA36GMQ3</accession>
<keyword evidence="4 6" id="KW-1133">Transmembrane helix</keyword>
<dbReference type="Proteomes" id="UP001176961">
    <property type="component" value="Unassembled WGS sequence"/>
</dbReference>